<dbReference type="AlphaFoldDB" id="A0A553HP32"/>
<keyword evidence="1" id="KW-0472">Membrane</keyword>
<evidence type="ECO:0000313" key="2">
    <source>
        <dbReference type="EMBL" id="TRX89715.1"/>
    </source>
</evidence>
<proteinExistence type="predicted"/>
<dbReference type="STRING" id="2512241.A0A553HP32"/>
<feature type="transmembrane region" description="Helical" evidence="1">
    <location>
        <begin position="517"/>
        <end position="540"/>
    </location>
</feature>
<feature type="transmembrane region" description="Helical" evidence="1">
    <location>
        <begin position="462"/>
        <end position="483"/>
    </location>
</feature>
<gene>
    <name evidence="2" type="ORF">FHL15_009465</name>
</gene>
<dbReference type="PANTHER" id="PTHR35395:SF1">
    <property type="entry name" value="DUF6536 DOMAIN-CONTAINING PROTEIN"/>
    <property type="match status" value="1"/>
</dbReference>
<keyword evidence="1" id="KW-1133">Transmembrane helix</keyword>
<keyword evidence="3" id="KW-1185">Reference proteome</keyword>
<accession>A0A553HP32</accession>
<feature type="transmembrane region" description="Helical" evidence="1">
    <location>
        <begin position="341"/>
        <end position="362"/>
    </location>
</feature>
<name>A0A553HP32_9PEZI</name>
<sequence length="654" mass="72536">MATEAFTHAAPYFSPGASLSPAGSLGPVAKPAWEPSPFYIGGYGETVSIDQYWNATSVVSQKIASAAEESHSWVSLSAAQCYSEYASCNPRRKYGDVVLILDSTASKGGWARSDIFTFDPSTNLAARWDAHIPPSTINSLWFSTQCNTTREKSSSGRDDTCTNTCLGAMGVDEYQFDISKTLLTAHEPWNISFFPAVRLHNKTLFEKGLNFNDKFDSLRVDHCLAEPIQTSCKVGVSNVLLLMVILSILIKVIQGGIVVWKLPSASLVTPGDAIESFILYPDPVTEGLGTLDIVDARRIEFHKRKHWSDVQDSGLKLTTEIQPRRWKEPLRRLRHIIPYGTWIKTYSLLFAGVILLSAGFAASSLSTRNDYSESLDHSDGVLSISAWDYHHPPGYFATVLLANTPQLILSVCYFSYNSLLTQFNVEKEWNAFSISYQPLRVSYPAGQQVSSYRLQLPYRHSVPLILISIALHWVLSNAVFLYANEGGYWYPSLGLYKFEGPSSVSEGSLIAVGFSPLFFLVLFVASFLLVILPPVLLGFYKMKGHMVTGGWNSLVISAACHVPNSENDQIEQSFADEAGTRAEYTEVFSTTEEGGVSYHNKLVDLSQRKLRWGATELSDKLAESIFSEGRAVFHLGFGGEEHKVSEPKDDQYYL</sequence>
<comment type="caution">
    <text evidence="2">The sequence shown here is derived from an EMBL/GenBank/DDBJ whole genome shotgun (WGS) entry which is preliminary data.</text>
</comment>
<dbReference type="OrthoDB" id="5429634at2759"/>
<evidence type="ECO:0000256" key="1">
    <source>
        <dbReference type="SAM" id="Phobius"/>
    </source>
</evidence>
<feature type="transmembrane region" description="Helical" evidence="1">
    <location>
        <begin position="239"/>
        <end position="260"/>
    </location>
</feature>
<dbReference type="Proteomes" id="UP000319160">
    <property type="component" value="Unassembled WGS sequence"/>
</dbReference>
<protein>
    <submittedName>
        <fullName evidence="2">Uncharacterized protein</fullName>
    </submittedName>
</protein>
<dbReference type="PANTHER" id="PTHR35395">
    <property type="entry name" value="DUF6536 DOMAIN-CONTAINING PROTEIN"/>
    <property type="match status" value="1"/>
</dbReference>
<keyword evidence="1" id="KW-0812">Transmembrane</keyword>
<dbReference type="EMBL" id="VFLP01000064">
    <property type="protein sequence ID" value="TRX89715.1"/>
    <property type="molecule type" value="Genomic_DNA"/>
</dbReference>
<organism evidence="2 3">
    <name type="scientific">Xylaria flabelliformis</name>
    <dbReference type="NCBI Taxonomy" id="2512241"/>
    <lineage>
        <taxon>Eukaryota</taxon>
        <taxon>Fungi</taxon>
        <taxon>Dikarya</taxon>
        <taxon>Ascomycota</taxon>
        <taxon>Pezizomycotina</taxon>
        <taxon>Sordariomycetes</taxon>
        <taxon>Xylariomycetidae</taxon>
        <taxon>Xylariales</taxon>
        <taxon>Xylariaceae</taxon>
        <taxon>Xylaria</taxon>
    </lineage>
</organism>
<evidence type="ECO:0000313" key="3">
    <source>
        <dbReference type="Proteomes" id="UP000319160"/>
    </source>
</evidence>
<reference evidence="3" key="1">
    <citation type="submission" date="2019-06" db="EMBL/GenBank/DDBJ databases">
        <title>Draft genome sequence of the griseofulvin-producing fungus Xylaria cubensis strain G536.</title>
        <authorList>
            <person name="Mead M.E."/>
            <person name="Raja H.A."/>
            <person name="Steenwyk J.L."/>
            <person name="Knowles S.L."/>
            <person name="Oberlies N.H."/>
            <person name="Rokas A."/>
        </authorList>
    </citation>
    <scope>NUCLEOTIDE SEQUENCE [LARGE SCALE GENOMIC DNA]</scope>
    <source>
        <strain evidence="3">G536</strain>
    </source>
</reference>